<evidence type="ECO:0000256" key="4">
    <source>
        <dbReference type="ARBA" id="ARBA00013275"/>
    </source>
</evidence>
<dbReference type="InterPro" id="IPR045851">
    <property type="entry name" value="AMP-bd_C_sf"/>
</dbReference>
<dbReference type="Pfam" id="PF00501">
    <property type="entry name" value="AMP-binding"/>
    <property type="match status" value="2"/>
</dbReference>
<gene>
    <name evidence="14" type="ORF">CVLEPA_LOCUS18891</name>
</gene>
<dbReference type="InterPro" id="IPR025110">
    <property type="entry name" value="AMP-bd_C"/>
</dbReference>
<sequence length="694" mass="77159">MSLSTFASKKLLQVSRLTNLCSKRGLQFSAQLLYKDHHRRSIHEADNYWAEAASQLVWHKKWNQVLDDSNPPFTKWFTGGEISHCYNCIDRHVDDGAGHRVAIIHDSPVTNSTSKLTYKDLQTQVSHLAGALSDMGVKKGDRVMIYMPMIPQAVVAMLATVRIGAVHVVVFGGFAAKELSVRMDNCKPKVIISASCGVEPSRIVHYKPMLDQAIDLAQHKPLKTIVYQRPNLDRGALLKGRDLDWDDVISRERWHDCVPVESNHPMYLLYTSGTTGVPKAVVRPTAGHSVVLHWSMKAIYGMDPGEVFWSASDLGWIVGHSYICHAPLVHGNTTLMFEVFWAAADLGWAVGHSYGSYAPLLQGSQSILFEGKPVGTPDASTFFRVIKDHQVAALFVAPTALRSIKREDPNADFAKQFDISSLRTLFVAGERCDTDTLYWSRKAFKVPVLDHWWQTETGHAITASCVGLGNRHDPPDGCAGLPVPGWDLRIVDDNGSEVPRGQLGNIVVKLPLPLGSFLTLWENDDRFRNAYFTKYKGYYDTMDAGIQDEEGYVSVMSRTDDVINVAGHRLSCGHIEEVITNHDGVLESAVVAKDDKVKGSIPFAFIVPKPDKLDLPLLLTDVVSLVRSEIGPVAAFRDAVFVPRLPKTRSGKTPRNTLQAICNGKPYKVTPTIEDDTVYPELEEAMKLYNDKMR</sequence>
<dbReference type="EC" id="6.2.1.1" evidence="4"/>
<dbReference type="PANTHER" id="PTHR43347:SF3">
    <property type="entry name" value="ACYL-COA SYNTHETASE SHORT-CHAIN FAMILY MEMBER 3, MITOCHONDRIAL"/>
    <property type="match status" value="1"/>
</dbReference>
<dbReference type="PROSITE" id="PS00455">
    <property type="entry name" value="AMP_BINDING"/>
    <property type="match status" value="1"/>
</dbReference>
<dbReference type="EMBL" id="CAWYQH010000103">
    <property type="protein sequence ID" value="CAK8686859.1"/>
    <property type="molecule type" value="Genomic_DNA"/>
</dbReference>
<evidence type="ECO:0000256" key="7">
    <source>
        <dbReference type="ARBA" id="ARBA00040004"/>
    </source>
</evidence>
<name>A0ABP0G4V7_CLALP</name>
<dbReference type="Gene3D" id="3.40.50.12780">
    <property type="entry name" value="N-terminal domain of ligase-like"/>
    <property type="match status" value="2"/>
</dbReference>
<feature type="domain" description="AMP-dependent synthetase/ligase" evidence="11">
    <location>
        <begin position="339"/>
        <end position="510"/>
    </location>
</feature>
<dbReference type="Pfam" id="PF13193">
    <property type="entry name" value="AMP-binding_C"/>
    <property type="match status" value="1"/>
</dbReference>
<evidence type="ECO:0000256" key="2">
    <source>
        <dbReference type="ARBA" id="ARBA00006432"/>
    </source>
</evidence>
<evidence type="ECO:0000256" key="1">
    <source>
        <dbReference type="ARBA" id="ARBA00001884"/>
    </source>
</evidence>
<dbReference type="PANTHER" id="PTHR43347">
    <property type="entry name" value="ACYL-COA SYNTHETASE"/>
    <property type="match status" value="1"/>
</dbReference>
<dbReference type="Pfam" id="PF16177">
    <property type="entry name" value="ACAS_N"/>
    <property type="match status" value="1"/>
</dbReference>
<dbReference type="SUPFAM" id="SSF56801">
    <property type="entry name" value="Acetyl-CoA synthetase-like"/>
    <property type="match status" value="2"/>
</dbReference>
<dbReference type="InterPro" id="IPR042099">
    <property type="entry name" value="ANL_N_sf"/>
</dbReference>
<evidence type="ECO:0000259" key="13">
    <source>
        <dbReference type="Pfam" id="PF16177"/>
    </source>
</evidence>
<evidence type="ECO:0000256" key="9">
    <source>
        <dbReference type="ARBA" id="ARBA00047935"/>
    </source>
</evidence>
<feature type="domain" description="AMP-binding enzyme C-terminal" evidence="12">
    <location>
        <begin position="575"/>
        <end position="652"/>
    </location>
</feature>
<comment type="catalytic activity">
    <reaction evidence="10">
        <text>propanoate + ATP + CoA = propanoyl-CoA + AMP + diphosphate</text>
        <dbReference type="Rhea" id="RHEA:20373"/>
        <dbReference type="ChEBI" id="CHEBI:17272"/>
        <dbReference type="ChEBI" id="CHEBI:30616"/>
        <dbReference type="ChEBI" id="CHEBI:33019"/>
        <dbReference type="ChEBI" id="CHEBI:57287"/>
        <dbReference type="ChEBI" id="CHEBI:57392"/>
        <dbReference type="ChEBI" id="CHEBI:456215"/>
        <dbReference type="EC" id="6.2.1.17"/>
    </reaction>
    <physiologicalReaction direction="left-to-right" evidence="10">
        <dbReference type="Rhea" id="RHEA:20374"/>
    </physiologicalReaction>
</comment>
<evidence type="ECO:0000256" key="3">
    <source>
        <dbReference type="ARBA" id="ARBA00012985"/>
    </source>
</evidence>
<proteinExistence type="inferred from homology"/>
<accession>A0ABP0G4V7</accession>
<feature type="domain" description="AMP-dependent synthetase/ligase" evidence="11">
    <location>
        <begin position="99"/>
        <end position="338"/>
    </location>
</feature>
<keyword evidence="15" id="KW-1185">Reference proteome</keyword>
<comment type="catalytic activity">
    <reaction evidence="9">
        <text>butanoate + ATP + CoA = butanoyl-CoA + AMP + diphosphate</text>
        <dbReference type="Rhea" id="RHEA:46172"/>
        <dbReference type="ChEBI" id="CHEBI:17968"/>
        <dbReference type="ChEBI" id="CHEBI:30616"/>
        <dbReference type="ChEBI" id="CHEBI:33019"/>
        <dbReference type="ChEBI" id="CHEBI:57287"/>
        <dbReference type="ChEBI" id="CHEBI:57371"/>
        <dbReference type="ChEBI" id="CHEBI:456215"/>
    </reaction>
    <physiologicalReaction direction="left-to-right" evidence="9">
        <dbReference type="Rhea" id="RHEA:46173"/>
    </physiologicalReaction>
</comment>
<dbReference type="InterPro" id="IPR000873">
    <property type="entry name" value="AMP-dep_synth/lig_dom"/>
</dbReference>
<evidence type="ECO:0000256" key="5">
    <source>
        <dbReference type="ARBA" id="ARBA00023098"/>
    </source>
</evidence>
<dbReference type="InterPro" id="IPR020845">
    <property type="entry name" value="AMP-binding_CS"/>
</dbReference>
<keyword evidence="5" id="KW-0443">Lipid metabolism</keyword>
<dbReference type="InterPro" id="IPR032387">
    <property type="entry name" value="ACAS_N"/>
</dbReference>
<feature type="domain" description="Acetyl-coenzyme A synthetase N-terminal" evidence="13">
    <location>
        <begin position="34"/>
        <end position="88"/>
    </location>
</feature>
<evidence type="ECO:0000256" key="10">
    <source>
        <dbReference type="ARBA" id="ARBA00049004"/>
    </source>
</evidence>
<dbReference type="EC" id="6.2.1.17" evidence="3"/>
<reference evidence="14 15" key="1">
    <citation type="submission" date="2024-02" db="EMBL/GenBank/DDBJ databases">
        <authorList>
            <person name="Daric V."/>
            <person name="Darras S."/>
        </authorList>
    </citation>
    <scope>NUCLEOTIDE SEQUENCE [LARGE SCALE GENOMIC DNA]</scope>
</reference>
<organism evidence="14 15">
    <name type="scientific">Clavelina lepadiformis</name>
    <name type="common">Light-bulb sea squirt</name>
    <name type="synonym">Ascidia lepadiformis</name>
    <dbReference type="NCBI Taxonomy" id="159417"/>
    <lineage>
        <taxon>Eukaryota</taxon>
        <taxon>Metazoa</taxon>
        <taxon>Chordata</taxon>
        <taxon>Tunicata</taxon>
        <taxon>Ascidiacea</taxon>
        <taxon>Aplousobranchia</taxon>
        <taxon>Clavelinidae</taxon>
        <taxon>Clavelina</taxon>
    </lineage>
</organism>
<evidence type="ECO:0000259" key="11">
    <source>
        <dbReference type="Pfam" id="PF00501"/>
    </source>
</evidence>
<protein>
    <recommendedName>
        <fullName evidence="7">Acyl-CoA synthetase short-chain family member 3, mitochondrial</fullName>
        <ecNumber evidence="4">6.2.1.1</ecNumber>
        <ecNumber evidence="3">6.2.1.17</ecNumber>
    </recommendedName>
    <alternativeName>
        <fullName evidence="8">Acetate--CoA ligase 3</fullName>
    </alternativeName>
    <alternativeName>
        <fullName evidence="6">Propionate--CoA ligase</fullName>
    </alternativeName>
</protein>
<evidence type="ECO:0000313" key="14">
    <source>
        <dbReference type="EMBL" id="CAK8686859.1"/>
    </source>
</evidence>
<comment type="similarity">
    <text evidence="2">Belongs to the ATP-dependent AMP-binding enzyme family.</text>
</comment>
<comment type="catalytic activity">
    <reaction evidence="1">
        <text>acetate + ATP + CoA = acetyl-CoA + AMP + diphosphate</text>
        <dbReference type="Rhea" id="RHEA:23176"/>
        <dbReference type="ChEBI" id="CHEBI:30089"/>
        <dbReference type="ChEBI" id="CHEBI:30616"/>
        <dbReference type="ChEBI" id="CHEBI:33019"/>
        <dbReference type="ChEBI" id="CHEBI:57287"/>
        <dbReference type="ChEBI" id="CHEBI:57288"/>
        <dbReference type="ChEBI" id="CHEBI:456215"/>
        <dbReference type="EC" id="6.2.1.1"/>
    </reaction>
    <physiologicalReaction direction="left-to-right" evidence="1">
        <dbReference type="Rhea" id="RHEA:23177"/>
    </physiologicalReaction>
</comment>
<evidence type="ECO:0000256" key="6">
    <source>
        <dbReference type="ARBA" id="ARBA00029726"/>
    </source>
</evidence>
<comment type="caution">
    <text evidence="14">The sequence shown here is derived from an EMBL/GenBank/DDBJ whole genome shotgun (WGS) entry which is preliminary data.</text>
</comment>
<dbReference type="Gene3D" id="3.30.300.30">
    <property type="match status" value="1"/>
</dbReference>
<evidence type="ECO:0000256" key="8">
    <source>
        <dbReference type="ARBA" id="ARBA00042755"/>
    </source>
</evidence>
<evidence type="ECO:0000313" key="15">
    <source>
        <dbReference type="Proteomes" id="UP001642483"/>
    </source>
</evidence>
<evidence type="ECO:0000259" key="12">
    <source>
        <dbReference type="Pfam" id="PF13193"/>
    </source>
</evidence>
<dbReference type="Proteomes" id="UP001642483">
    <property type="component" value="Unassembled WGS sequence"/>
</dbReference>